<dbReference type="Proteomes" id="UP000326678">
    <property type="component" value="Chromosome Gxm1"/>
</dbReference>
<accession>A0A5P8WA60</accession>
<dbReference type="AlphaFoldDB" id="A0A5P8WA60"/>
<organism evidence="1 2">
    <name type="scientific">Nostoc sphaeroides CCNUC1</name>
    <dbReference type="NCBI Taxonomy" id="2653204"/>
    <lineage>
        <taxon>Bacteria</taxon>
        <taxon>Bacillati</taxon>
        <taxon>Cyanobacteriota</taxon>
        <taxon>Cyanophyceae</taxon>
        <taxon>Nostocales</taxon>
        <taxon>Nostocaceae</taxon>
        <taxon>Nostoc</taxon>
    </lineage>
</organism>
<proteinExistence type="predicted"/>
<dbReference type="KEGG" id="nsh:GXM_06966"/>
<reference evidence="1 2" key="1">
    <citation type="submission" date="2019-10" db="EMBL/GenBank/DDBJ databases">
        <title>Genomic and transcriptomic insights into the perfect genentic adaptation of a filamentous nitrogen-fixing cyanobacterium to rice fields.</title>
        <authorList>
            <person name="Chen Z."/>
        </authorList>
    </citation>
    <scope>NUCLEOTIDE SEQUENCE [LARGE SCALE GENOMIC DNA]</scope>
    <source>
        <strain evidence="1">CCNUC1</strain>
    </source>
</reference>
<gene>
    <name evidence="1" type="ORF">GXM_06966</name>
</gene>
<name>A0A5P8WA60_9NOSO</name>
<sequence>MAYSDFTLAKVRETFQLLIDEKRNLFKDVSPIQPSAALTTLLEEYIQLATAINTEKARSELLIMPVLTEVRRQLNYQISLFSGTDFDVDSSKGLNGFCDFILCGSEEQFYIQAPILTIVEAKNENIKSGLGQCIATMIAAQLFNHNTQQEVKIIYGVVTSGTNWRFLMLEGLTAYIDIMEYYISDVNKILGILLQPFQSALLQTSVQ</sequence>
<protein>
    <submittedName>
        <fullName evidence="1">Uncharacterized protein</fullName>
    </submittedName>
</protein>
<evidence type="ECO:0000313" key="2">
    <source>
        <dbReference type="Proteomes" id="UP000326678"/>
    </source>
</evidence>
<keyword evidence="2" id="KW-1185">Reference proteome</keyword>
<dbReference type="EMBL" id="CP045226">
    <property type="protein sequence ID" value="QFS49472.1"/>
    <property type="molecule type" value="Genomic_DNA"/>
</dbReference>
<evidence type="ECO:0000313" key="1">
    <source>
        <dbReference type="EMBL" id="QFS49472.1"/>
    </source>
</evidence>
<dbReference type="RefSeq" id="WP_118171231.1">
    <property type="nucleotide sequence ID" value="NZ_CP045226.1"/>
</dbReference>